<comment type="subcellular location">
    <subcellularLocation>
        <location evidence="1">Nucleus</location>
    </subcellularLocation>
</comment>
<evidence type="ECO:0000256" key="8">
    <source>
        <dbReference type="SAM" id="MobiDB-lite"/>
    </source>
</evidence>
<keyword evidence="6" id="KW-0539">Nucleus</keyword>
<dbReference type="GO" id="GO:0005634">
    <property type="term" value="C:nucleus"/>
    <property type="evidence" value="ECO:0007669"/>
    <property type="project" value="UniProtKB-SubCell"/>
</dbReference>
<evidence type="ECO:0000256" key="2">
    <source>
        <dbReference type="ARBA" id="ARBA00022723"/>
    </source>
</evidence>
<keyword evidence="3" id="KW-0677">Repeat</keyword>
<dbReference type="PROSITE" id="PS50157">
    <property type="entry name" value="ZINC_FINGER_C2H2_2"/>
    <property type="match status" value="4"/>
</dbReference>
<dbReference type="EMBL" id="OZ035839">
    <property type="protein sequence ID" value="CAL1585686.1"/>
    <property type="molecule type" value="Genomic_DNA"/>
</dbReference>
<feature type="region of interest" description="Disordered" evidence="8">
    <location>
        <begin position="405"/>
        <end position="472"/>
    </location>
</feature>
<feature type="compositionally biased region" description="Acidic residues" evidence="8">
    <location>
        <begin position="411"/>
        <end position="427"/>
    </location>
</feature>
<evidence type="ECO:0000313" key="12">
    <source>
        <dbReference type="Proteomes" id="UP001497482"/>
    </source>
</evidence>
<keyword evidence="5" id="KW-0862">Zinc</keyword>
<dbReference type="PROSITE" id="PS00028">
    <property type="entry name" value="ZINC_FINGER_C2H2_1"/>
    <property type="match status" value="3"/>
</dbReference>
<feature type="domain" description="C2H2-type" evidence="10">
    <location>
        <begin position="533"/>
        <end position="560"/>
    </location>
</feature>
<dbReference type="GO" id="GO:0000981">
    <property type="term" value="F:DNA-binding transcription factor activity, RNA polymerase II-specific"/>
    <property type="evidence" value="ECO:0007669"/>
    <property type="project" value="TreeGrafter"/>
</dbReference>
<reference evidence="11 12" key="1">
    <citation type="submission" date="2024-04" db="EMBL/GenBank/DDBJ databases">
        <authorList>
            <person name="Waldvogel A.-M."/>
            <person name="Schoenle A."/>
        </authorList>
    </citation>
    <scope>NUCLEOTIDE SEQUENCE [LARGE SCALE GENOMIC DNA]</scope>
</reference>
<evidence type="ECO:0000256" key="4">
    <source>
        <dbReference type="ARBA" id="ARBA00022771"/>
    </source>
</evidence>
<dbReference type="Pfam" id="PF00651">
    <property type="entry name" value="BTB"/>
    <property type="match status" value="1"/>
</dbReference>
<protein>
    <submittedName>
        <fullName evidence="11">Uncharacterized protein</fullName>
    </submittedName>
</protein>
<dbReference type="PANTHER" id="PTHR24394">
    <property type="entry name" value="ZINC FINGER PROTEIN"/>
    <property type="match status" value="1"/>
</dbReference>
<dbReference type="SUPFAM" id="SSF54695">
    <property type="entry name" value="POZ domain"/>
    <property type="match status" value="1"/>
</dbReference>
<dbReference type="PANTHER" id="PTHR24394:SF42">
    <property type="entry name" value="ZINC FINGER AND BTB DOMAIN CONTAINING 1"/>
    <property type="match status" value="1"/>
</dbReference>
<keyword evidence="4 7" id="KW-0863">Zinc-finger</keyword>
<dbReference type="Gene3D" id="3.30.160.60">
    <property type="entry name" value="Classic Zinc Finger"/>
    <property type="match status" value="2"/>
</dbReference>
<keyword evidence="12" id="KW-1185">Reference proteome</keyword>
<gene>
    <name evidence="11" type="ORF">KC01_LOCUS15885</name>
</gene>
<dbReference type="InterPro" id="IPR011333">
    <property type="entry name" value="SKP1/BTB/POZ_sf"/>
</dbReference>
<proteinExistence type="predicted"/>
<organism evidence="11 12">
    <name type="scientific">Knipowitschia caucasica</name>
    <name type="common">Caucasian dwarf goby</name>
    <name type="synonym">Pomatoschistus caucasicus</name>
    <dbReference type="NCBI Taxonomy" id="637954"/>
    <lineage>
        <taxon>Eukaryota</taxon>
        <taxon>Metazoa</taxon>
        <taxon>Chordata</taxon>
        <taxon>Craniata</taxon>
        <taxon>Vertebrata</taxon>
        <taxon>Euteleostomi</taxon>
        <taxon>Actinopterygii</taxon>
        <taxon>Neopterygii</taxon>
        <taxon>Teleostei</taxon>
        <taxon>Neoteleostei</taxon>
        <taxon>Acanthomorphata</taxon>
        <taxon>Gobiaria</taxon>
        <taxon>Gobiiformes</taxon>
        <taxon>Gobioidei</taxon>
        <taxon>Gobiidae</taxon>
        <taxon>Gobiinae</taxon>
        <taxon>Knipowitschia</taxon>
    </lineage>
</organism>
<dbReference type="InterPro" id="IPR000210">
    <property type="entry name" value="BTB/POZ_dom"/>
</dbReference>
<feature type="region of interest" description="Disordered" evidence="8">
    <location>
        <begin position="1"/>
        <end position="23"/>
    </location>
</feature>
<evidence type="ECO:0000259" key="9">
    <source>
        <dbReference type="PROSITE" id="PS50097"/>
    </source>
</evidence>
<dbReference type="GO" id="GO:0008270">
    <property type="term" value="F:zinc ion binding"/>
    <property type="evidence" value="ECO:0007669"/>
    <property type="project" value="UniProtKB-KW"/>
</dbReference>
<feature type="region of interest" description="Disordered" evidence="8">
    <location>
        <begin position="147"/>
        <end position="175"/>
    </location>
</feature>
<sequence>MEEDHVGRGDMTRNQRREEARHHAHWDFRRRPFTMPHAARLLSQLDSQREWGFLCDVLVAIGDTQFRAHRCVLAACSALFRMMFTHTDSRGQQRVDLSHTGLSATSFDRVLQYMYRGSISTVDSLDFEDLKSSMQQLQMFHVPQTLEELRPDPGPDLGPNQEGPRPGPETNSSTGNRAVVQVSGLCSELVFCPSRPISVEELLAVAPPPGAVAPPPGPVAPPPEAPEPCDLRRPLRRPAERLRERPRFGRTFTCDDCGFVFSCEKLLIEHILTCTNRKNPPGARDQSRDTVHLFHTDTESSPDSNETRVKSETEDWTRSEPGPATVKIEVGEEPEPGPISAKRIKLEPGLDQDPESRCELCGLQLEHQEISSHLLSCHTSHMCACGRCGQVLIKGRQLQEHAQRCAQNQDQDQDQDQDQNLDQDLDQTSDQSQDPSQDPSQEPDLPDLQENPENQENPEEESEEEEHEDEDLEALQLMDNCENAGASLAGLMPAAFSLEDSRRRHFCGICGRGFFQRCHLREHYTVHTKHKQFSCNTCGKGFLRQRQLRLHQDMHQGVARYVCPVCEQGTFLKQDHVRHMISHLSPGETICQVCFQMFPGLEQLEQHMEVHLYVCSVCGDKFRLRKDMKTHCSSVHNKRI</sequence>
<feature type="compositionally biased region" description="Basic and acidic residues" evidence="8">
    <location>
        <begin position="305"/>
        <end position="318"/>
    </location>
</feature>
<feature type="compositionally biased region" description="Acidic residues" evidence="8">
    <location>
        <begin position="456"/>
        <end position="472"/>
    </location>
</feature>
<evidence type="ECO:0000256" key="1">
    <source>
        <dbReference type="ARBA" id="ARBA00004123"/>
    </source>
</evidence>
<dbReference type="InterPro" id="IPR013087">
    <property type="entry name" value="Znf_C2H2_type"/>
</dbReference>
<feature type="domain" description="C2H2-type" evidence="10">
    <location>
        <begin position="505"/>
        <end position="532"/>
    </location>
</feature>
<dbReference type="AlphaFoldDB" id="A0AAV2KBM6"/>
<dbReference type="Pfam" id="PF00096">
    <property type="entry name" value="zf-C2H2"/>
    <property type="match status" value="1"/>
</dbReference>
<dbReference type="SUPFAM" id="SSF57667">
    <property type="entry name" value="beta-beta-alpha zinc fingers"/>
    <property type="match status" value="3"/>
</dbReference>
<feature type="domain" description="C2H2-type" evidence="10">
    <location>
        <begin position="252"/>
        <end position="279"/>
    </location>
</feature>
<feature type="compositionally biased region" description="Low complexity" evidence="8">
    <location>
        <begin position="428"/>
        <end position="455"/>
    </location>
</feature>
<feature type="domain" description="C2H2-type" evidence="10">
    <location>
        <begin position="613"/>
        <end position="640"/>
    </location>
</feature>
<dbReference type="SMART" id="SM00355">
    <property type="entry name" value="ZnF_C2H2"/>
    <property type="match status" value="7"/>
</dbReference>
<dbReference type="InterPro" id="IPR036236">
    <property type="entry name" value="Znf_C2H2_sf"/>
</dbReference>
<dbReference type="Proteomes" id="UP001497482">
    <property type="component" value="Chromosome 17"/>
</dbReference>
<evidence type="ECO:0000259" key="10">
    <source>
        <dbReference type="PROSITE" id="PS50157"/>
    </source>
</evidence>
<feature type="compositionally biased region" description="Basic and acidic residues" evidence="8">
    <location>
        <begin position="344"/>
        <end position="353"/>
    </location>
</feature>
<feature type="region of interest" description="Disordered" evidence="8">
    <location>
        <begin position="294"/>
        <end position="353"/>
    </location>
</feature>
<dbReference type="SMART" id="SM00225">
    <property type="entry name" value="BTB"/>
    <property type="match status" value="1"/>
</dbReference>
<evidence type="ECO:0000256" key="5">
    <source>
        <dbReference type="ARBA" id="ARBA00022833"/>
    </source>
</evidence>
<evidence type="ECO:0000256" key="3">
    <source>
        <dbReference type="ARBA" id="ARBA00022737"/>
    </source>
</evidence>
<dbReference type="Gene3D" id="3.30.710.10">
    <property type="entry name" value="Potassium Channel Kv1.1, Chain A"/>
    <property type="match status" value="1"/>
</dbReference>
<keyword evidence="2" id="KW-0479">Metal-binding</keyword>
<dbReference type="PROSITE" id="PS50097">
    <property type="entry name" value="BTB"/>
    <property type="match status" value="1"/>
</dbReference>
<evidence type="ECO:0000256" key="6">
    <source>
        <dbReference type="ARBA" id="ARBA00023242"/>
    </source>
</evidence>
<evidence type="ECO:0000256" key="7">
    <source>
        <dbReference type="PROSITE-ProRule" id="PRU00042"/>
    </source>
</evidence>
<feature type="domain" description="BTB" evidence="9">
    <location>
        <begin position="55"/>
        <end position="123"/>
    </location>
</feature>
<name>A0AAV2KBM6_KNICA</name>
<accession>A0AAV2KBM6</accession>
<evidence type="ECO:0000313" key="11">
    <source>
        <dbReference type="EMBL" id="CAL1585686.1"/>
    </source>
</evidence>